<dbReference type="InterPro" id="IPR036908">
    <property type="entry name" value="RlpA-like_sf"/>
</dbReference>
<gene>
    <name evidence="3" type="ORF">RJ639_023401</name>
</gene>
<evidence type="ECO:0000259" key="2">
    <source>
        <dbReference type="Pfam" id="PF03330"/>
    </source>
</evidence>
<protein>
    <recommendedName>
        <fullName evidence="2">RlpA-like protein double-psi beta-barrel domain-containing protein</fullName>
    </recommendedName>
</protein>
<evidence type="ECO:0000313" key="3">
    <source>
        <dbReference type="EMBL" id="KAK3000195.1"/>
    </source>
</evidence>
<accession>A0AA89AF54</accession>
<dbReference type="Pfam" id="PF03330">
    <property type="entry name" value="DPBB_1"/>
    <property type="match status" value="1"/>
</dbReference>
<dbReference type="InterPro" id="IPR044206">
    <property type="entry name" value="EGC1/2"/>
</dbReference>
<feature type="signal peptide" evidence="1">
    <location>
        <begin position="1"/>
        <end position="23"/>
    </location>
</feature>
<dbReference type="InterPro" id="IPR009009">
    <property type="entry name" value="RlpA-like_DPBB"/>
</dbReference>
<dbReference type="AlphaFoldDB" id="A0AA89AF54"/>
<dbReference type="GO" id="GO:0009627">
    <property type="term" value="P:systemic acquired resistance"/>
    <property type="evidence" value="ECO:0007669"/>
    <property type="project" value="InterPro"/>
</dbReference>
<name>A0AA89AF54_9ASTE</name>
<feature type="domain" description="RlpA-like protein double-psi beta-barrel" evidence="2">
    <location>
        <begin position="70"/>
        <end position="120"/>
    </location>
</feature>
<reference evidence="3" key="1">
    <citation type="submission" date="2022-12" db="EMBL/GenBank/DDBJ databases">
        <title>Draft genome assemblies for two species of Escallonia (Escalloniales).</title>
        <authorList>
            <person name="Chanderbali A."/>
            <person name="Dervinis C."/>
            <person name="Anghel I."/>
            <person name="Soltis D."/>
            <person name="Soltis P."/>
            <person name="Zapata F."/>
        </authorList>
    </citation>
    <scope>NUCLEOTIDE SEQUENCE</scope>
    <source>
        <strain evidence="3">UCBG64.0493</strain>
        <tissue evidence="3">Leaf</tissue>
    </source>
</reference>
<dbReference type="Proteomes" id="UP001188597">
    <property type="component" value="Unassembled WGS sequence"/>
</dbReference>
<evidence type="ECO:0000313" key="4">
    <source>
        <dbReference type="Proteomes" id="UP001188597"/>
    </source>
</evidence>
<dbReference type="Gene3D" id="2.40.40.10">
    <property type="entry name" value="RlpA-like domain"/>
    <property type="match status" value="1"/>
</dbReference>
<feature type="chain" id="PRO_5041695229" description="RlpA-like protein double-psi beta-barrel domain-containing protein" evidence="1">
    <location>
        <begin position="24"/>
        <end position="122"/>
    </location>
</feature>
<dbReference type="GO" id="GO:0048046">
    <property type="term" value="C:apoplast"/>
    <property type="evidence" value="ECO:0007669"/>
    <property type="project" value="InterPro"/>
</dbReference>
<sequence>MGITTRLIFALAILVSLFYSTSSITGYVVPYTRYLRNSPLATKCYGRTDQGNMVALLNESFFYDDRCGLNARVDAGGRVRVKIVDVCPPTLCDENTNLALSMEAFSQIADPAAGKIFVDYAT</sequence>
<proteinExistence type="predicted"/>
<evidence type="ECO:0000256" key="1">
    <source>
        <dbReference type="SAM" id="SignalP"/>
    </source>
</evidence>
<comment type="caution">
    <text evidence="3">The sequence shown here is derived from an EMBL/GenBank/DDBJ whole genome shotgun (WGS) entry which is preliminary data.</text>
</comment>
<dbReference type="PANTHER" id="PTHR47295:SF14">
    <property type="entry name" value="OS06G0688300 PROTEIN"/>
    <property type="match status" value="1"/>
</dbReference>
<organism evidence="3 4">
    <name type="scientific">Escallonia herrerae</name>
    <dbReference type="NCBI Taxonomy" id="1293975"/>
    <lineage>
        <taxon>Eukaryota</taxon>
        <taxon>Viridiplantae</taxon>
        <taxon>Streptophyta</taxon>
        <taxon>Embryophyta</taxon>
        <taxon>Tracheophyta</taxon>
        <taxon>Spermatophyta</taxon>
        <taxon>Magnoliopsida</taxon>
        <taxon>eudicotyledons</taxon>
        <taxon>Gunneridae</taxon>
        <taxon>Pentapetalae</taxon>
        <taxon>asterids</taxon>
        <taxon>campanulids</taxon>
        <taxon>Escalloniales</taxon>
        <taxon>Escalloniaceae</taxon>
        <taxon>Escallonia</taxon>
    </lineage>
</organism>
<dbReference type="PANTHER" id="PTHR47295">
    <property type="entry name" value="EG45-LIKE DOMAIN CONTAINING PROTEIN 1-RELATED"/>
    <property type="match status" value="1"/>
</dbReference>
<dbReference type="EMBL" id="JAVXUP010003069">
    <property type="protein sequence ID" value="KAK3000195.1"/>
    <property type="molecule type" value="Genomic_DNA"/>
</dbReference>
<keyword evidence="1" id="KW-0732">Signal</keyword>
<keyword evidence="4" id="KW-1185">Reference proteome</keyword>
<dbReference type="SUPFAM" id="SSF50685">
    <property type="entry name" value="Barwin-like endoglucanases"/>
    <property type="match status" value="1"/>
</dbReference>